<proteinExistence type="predicted"/>
<sequence length="80" mass="9126">MPIRGYHLPMSWAMNSTIVNDATYCRSCIPNALAFNSLSIQTQAFTYVKVHSHVYIVHHPLGMKVCHIMNVTSEKIHKQI</sequence>
<comment type="caution">
    <text evidence="1">The sequence shown here is derived from an EMBL/GenBank/DDBJ whole genome shotgun (WGS) entry which is preliminary data.</text>
</comment>
<evidence type="ECO:0000313" key="2">
    <source>
        <dbReference type="Proteomes" id="UP000032142"/>
    </source>
</evidence>
<reference evidence="2" key="1">
    <citation type="submission" date="2014-09" db="EMBL/GenBank/DDBJ databases">
        <authorList>
            <person name="Mudge J."/>
            <person name="Ramaraj T."/>
            <person name="Lindquist I.E."/>
            <person name="Bharti A.K."/>
            <person name="Sundararajan A."/>
            <person name="Cameron C.T."/>
            <person name="Woodward J.E."/>
            <person name="May G.D."/>
            <person name="Brubaker C."/>
            <person name="Broadhvest J."/>
            <person name="Wilkins T.A."/>
        </authorList>
    </citation>
    <scope>NUCLEOTIDE SEQUENCE</scope>
    <source>
        <strain evidence="2">cv. AKA8401</strain>
    </source>
</reference>
<organism evidence="1 2">
    <name type="scientific">Gossypium arboreum</name>
    <name type="common">Tree cotton</name>
    <name type="synonym">Gossypium nanking</name>
    <dbReference type="NCBI Taxonomy" id="29729"/>
    <lineage>
        <taxon>Eukaryota</taxon>
        <taxon>Viridiplantae</taxon>
        <taxon>Streptophyta</taxon>
        <taxon>Embryophyta</taxon>
        <taxon>Tracheophyta</taxon>
        <taxon>Spermatophyta</taxon>
        <taxon>Magnoliopsida</taxon>
        <taxon>eudicotyledons</taxon>
        <taxon>Gunneridae</taxon>
        <taxon>Pentapetalae</taxon>
        <taxon>rosids</taxon>
        <taxon>malvids</taxon>
        <taxon>Malvales</taxon>
        <taxon>Malvaceae</taxon>
        <taxon>Malvoideae</taxon>
        <taxon>Gossypium</taxon>
    </lineage>
</organism>
<dbReference type="EMBL" id="JRRC01428394">
    <property type="protein sequence ID" value="KHG05336.1"/>
    <property type="molecule type" value="Genomic_DNA"/>
</dbReference>
<keyword evidence="1" id="KW-0675">Receptor</keyword>
<protein>
    <submittedName>
        <fullName evidence="1">Taste receptor type 1 member 2</fullName>
    </submittedName>
</protein>
<gene>
    <name evidence="1" type="ORF">F383_31237</name>
</gene>
<name>A0A0B0N2F8_GOSAR</name>
<dbReference type="Proteomes" id="UP000032142">
    <property type="component" value="Unassembled WGS sequence"/>
</dbReference>
<keyword evidence="2" id="KW-1185">Reference proteome</keyword>
<evidence type="ECO:0000313" key="1">
    <source>
        <dbReference type="EMBL" id="KHG05336.1"/>
    </source>
</evidence>
<accession>A0A0B0N2F8</accession>
<dbReference type="AlphaFoldDB" id="A0A0B0N2F8"/>